<protein>
    <submittedName>
        <fullName evidence="2">Uncharacterized protein</fullName>
    </submittedName>
</protein>
<reference evidence="2" key="1">
    <citation type="submission" date="2021-07" db="EMBL/GenBank/DDBJ databases">
        <authorList>
            <person name="Durling M."/>
        </authorList>
    </citation>
    <scope>NUCLEOTIDE SEQUENCE</scope>
</reference>
<evidence type="ECO:0000256" key="1">
    <source>
        <dbReference type="SAM" id="MobiDB-lite"/>
    </source>
</evidence>
<dbReference type="AlphaFoldDB" id="A0A9N9LRE9"/>
<gene>
    <name evidence="2" type="ORF">HYALB_00012983</name>
</gene>
<evidence type="ECO:0000313" key="2">
    <source>
        <dbReference type="EMBL" id="CAG8977291.1"/>
    </source>
</evidence>
<feature type="region of interest" description="Disordered" evidence="1">
    <location>
        <begin position="61"/>
        <end position="85"/>
    </location>
</feature>
<organism evidence="2 3">
    <name type="scientific">Hymenoscyphus albidus</name>
    <dbReference type="NCBI Taxonomy" id="595503"/>
    <lineage>
        <taxon>Eukaryota</taxon>
        <taxon>Fungi</taxon>
        <taxon>Dikarya</taxon>
        <taxon>Ascomycota</taxon>
        <taxon>Pezizomycotina</taxon>
        <taxon>Leotiomycetes</taxon>
        <taxon>Helotiales</taxon>
        <taxon>Helotiaceae</taxon>
        <taxon>Hymenoscyphus</taxon>
    </lineage>
</organism>
<dbReference type="EMBL" id="CAJVRM010000211">
    <property type="protein sequence ID" value="CAG8977291.1"/>
    <property type="molecule type" value="Genomic_DNA"/>
</dbReference>
<sequence length="85" mass="9972">MRVGRGGIERILSLWTEATWGEAPTGRIRQWRRRSRTREPEVELDGGRAVEVLEQRQVIRDRQTRDYGESRGHGRGGRRMAKEEK</sequence>
<keyword evidence="3" id="KW-1185">Reference proteome</keyword>
<comment type="caution">
    <text evidence="2">The sequence shown here is derived from an EMBL/GenBank/DDBJ whole genome shotgun (WGS) entry which is preliminary data.</text>
</comment>
<accession>A0A9N9LRE9</accession>
<evidence type="ECO:0000313" key="3">
    <source>
        <dbReference type="Proteomes" id="UP000701801"/>
    </source>
</evidence>
<proteinExistence type="predicted"/>
<dbReference type="Proteomes" id="UP000701801">
    <property type="component" value="Unassembled WGS sequence"/>
</dbReference>
<feature type="compositionally biased region" description="Basic and acidic residues" evidence="1">
    <location>
        <begin position="61"/>
        <end position="72"/>
    </location>
</feature>
<name>A0A9N9LRE9_9HELO</name>